<dbReference type="EMBL" id="MPTO01000053">
    <property type="protein sequence ID" value="OME10015.1"/>
    <property type="molecule type" value="Genomic_DNA"/>
</dbReference>
<name>A0AB36J2H8_9BACL</name>
<dbReference type="Proteomes" id="UP000187323">
    <property type="component" value="Unassembled WGS sequence"/>
</dbReference>
<dbReference type="RefSeq" id="WP_076138973.1">
    <property type="nucleotide sequence ID" value="NZ_MPTO01000053.1"/>
</dbReference>
<evidence type="ECO:0000313" key="2">
    <source>
        <dbReference type="Proteomes" id="UP000187323"/>
    </source>
</evidence>
<evidence type="ECO:0000313" key="1">
    <source>
        <dbReference type="EMBL" id="OME10015.1"/>
    </source>
</evidence>
<comment type="caution">
    <text evidence="1">The sequence shown here is derived from an EMBL/GenBank/DDBJ whole genome shotgun (WGS) entry which is preliminary data.</text>
</comment>
<proteinExistence type="predicted"/>
<gene>
    <name evidence="1" type="ORF">BSK47_31450</name>
</gene>
<organism evidence="1 2">
    <name type="scientific">Paenibacillus odorifer</name>
    <dbReference type="NCBI Taxonomy" id="189426"/>
    <lineage>
        <taxon>Bacteria</taxon>
        <taxon>Bacillati</taxon>
        <taxon>Bacillota</taxon>
        <taxon>Bacilli</taxon>
        <taxon>Bacillales</taxon>
        <taxon>Paenibacillaceae</taxon>
        <taxon>Paenibacillus</taxon>
    </lineage>
</organism>
<protein>
    <submittedName>
        <fullName evidence="1">Uncharacterized protein</fullName>
    </submittedName>
</protein>
<reference evidence="1 2" key="1">
    <citation type="submission" date="2016-10" db="EMBL/GenBank/DDBJ databases">
        <title>Paenibacillus species isolates.</title>
        <authorList>
            <person name="Beno S.M."/>
        </authorList>
    </citation>
    <scope>NUCLEOTIDE SEQUENCE [LARGE SCALE GENOMIC DNA]</scope>
    <source>
        <strain evidence="1 2">FSL H7-0918</strain>
    </source>
</reference>
<dbReference type="AlphaFoldDB" id="A0AB36J2H8"/>
<accession>A0AB36J2H8</accession>
<sequence>MTKITGTSGDGEKILSNFSDFHYSLDAEKSHDNLFFFKVSFKNQFGFMNYEFENNTARQVNLDLDGFPKILGSHNDSTLLNLANKIHSTLE</sequence>